<evidence type="ECO:0000313" key="1">
    <source>
        <dbReference type="EMBL" id="KHT62031.1"/>
    </source>
</evidence>
<reference evidence="1 2" key="1">
    <citation type="submission" date="2014-12" db="EMBL/GenBank/DDBJ databases">
        <title>Genome sequencing of Photobacterium gaetbulicola AD005a.</title>
        <authorList>
            <person name="Adrian T.G.S."/>
            <person name="Chan K.G."/>
        </authorList>
    </citation>
    <scope>NUCLEOTIDE SEQUENCE [LARGE SCALE GENOMIC DNA]</scope>
    <source>
        <strain evidence="1 2">AD005a</strain>
    </source>
</reference>
<dbReference type="GO" id="GO:0015035">
    <property type="term" value="F:protein-disulfide reductase activity"/>
    <property type="evidence" value="ECO:0007669"/>
    <property type="project" value="InterPro"/>
</dbReference>
<dbReference type="AlphaFoldDB" id="A0A0B9GTE1"/>
<gene>
    <name evidence="1" type="ORF">RJ45_19995</name>
</gene>
<dbReference type="Pfam" id="PF04134">
    <property type="entry name" value="DCC1-like"/>
    <property type="match status" value="1"/>
</dbReference>
<dbReference type="RefSeq" id="WP_039466360.1">
    <property type="nucleotide sequence ID" value="NZ_JWLZ01000186.1"/>
</dbReference>
<protein>
    <recommendedName>
        <fullName evidence="3">Redox protein</fullName>
    </recommendedName>
</protein>
<dbReference type="InterPro" id="IPR007263">
    <property type="entry name" value="DCC1-like"/>
</dbReference>
<dbReference type="InterPro" id="IPR044691">
    <property type="entry name" value="DCC1_Trx"/>
</dbReference>
<dbReference type="EMBL" id="JWLZ01000186">
    <property type="protein sequence ID" value="KHT62031.1"/>
    <property type="molecule type" value="Genomic_DNA"/>
</dbReference>
<dbReference type="Proteomes" id="UP000031278">
    <property type="component" value="Unassembled WGS sequence"/>
</dbReference>
<name>A0A0B9GTE1_9GAMM</name>
<comment type="caution">
    <text evidence="1">The sequence shown here is derived from an EMBL/GenBank/DDBJ whole genome shotgun (WGS) entry which is preliminary data.</text>
</comment>
<evidence type="ECO:0000313" key="2">
    <source>
        <dbReference type="Proteomes" id="UP000031278"/>
    </source>
</evidence>
<sequence length="128" mass="15005">MTMLIVFYDGSCPLCAREMAALKRYDADSAILLEDIHQPGFIERFPDINPQAAMQILHGELDGQPLYGLDVTYHAWRLVGKKWRVAFLRWWWVKPVADRAYLFFAKHRQQISSLFVRRSRCNNNSCDK</sequence>
<evidence type="ECO:0008006" key="3">
    <source>
        <dbReference type="Google" id="ProtNLM"/>
    </source>
</evidence>
<dbReference type="PANTHER" id="PTHR34290">
    <property type="entry name" value="SI:CH73-390P7.2"/>
    <property type="match status" value="1"/>
</dbReference>
<organism evidence="1 2">
    <name type="scientific">Photobacterium gaetbulicola</name>
    <dbReference type="NCBI Taxonomy" id="1295392"/>
    <lineage>
        <taxon>Bacteria</taxon>
        <taxon>Pseudomonadati</taxon>
        <taxon>Pseudomonadota</taxon>
        <taxon>Gammaproteobacteria</taxon>
        <taxon>Vibrionales</taxon>
        <taxon>Vibrionaceae</taxon>
        <taxon>Photobacterium</taxon>
    </lineage>
</organism>
<accession>A0A0B9GTE1</accession>
<dbReference type="PANTHER" id="PTHR34290:SF2">
    <property type="entry name" value="OS04G0668800 PROTEIN"/>
    <property type="match status" value="1"/>
</dbReference>
<proteinExistence type="predicted"/>